<reference evidence="11" key="1">
    <citation type="submission" date="2016-10" db="EMBL/GenBank/DDBJ databases">
        <authorList>
            <person name="Varghese N."/>
        </authorList>
    </citation>
    <scope>NUCLEOTIDE SEQUENCE [LARGE SCALE GENOMIC DNA]</scope>
    <source>
        <strain evidence="11">Nsp8</strain>
    </source>
</reference>
<feature type="transmembrane region" description="Helical" evidence="8">
    <location>
        <begin position="126"/>
        <end position="147"/>
    </location>
</feature>
<protein>
    <submittedName>
        <fullName evidence="10">Rhomboid protease GluP</fullName>
    </submittedName>
</protein>
<evidence type="ECO:0000256" key="7">
    <source>
        <dbReference type="SAM" id="MobiDB-lite"/>
    </source>
</evidence>
<dbReference type="Gene3D" id="1.20.1540.10">
    <property type="entry name" value="Rhomboid-like"/>
    <property type="match status" value="1"/>
</dbReference>
<dbReference type="Proteomes" id="UP000183107">
    <property type="component" value="Unassembled WGS sequence"/>
</dbReference>
<evidence type="ECO:0000313" key="10">
    <source>
        <dbReference type="EMBL" id="SFN80828.1"/>
    </source>
</evidence>
<evidence type="ECO:0000256" key="4">
    <source>
        <dbReference type="ARBA" id="ARBA00022801"/>
    </source>
</evidence>
<feature type="transmembrane region" description="Helical" evidence="8">
    <location>
        <begin position="184"/>
        <end position="200"/>
    </location>
</feature>
<dbReference type="GO" id="GO:0016020">
    <property type="term" value="C:membrane"/>
    <property type="evidence" value="ECO:0007669"/>
    <property type="project" value="UniProtKB-SubCell"/>
</dbReference>
<keyword evidence="6 8" id="KW-0472">Membrane</keyword>
<evidence type="ECO:0000256" key="8">
    <source>
        <dbReference type="SAM" id="Phobius"/>
    </source>
</evidence>
<keyword evidence="11" id="KW-1185">Reference proteome</keyword>
<feature type="transmembrane region" description="Helical" evidence="8">
    <location>
        <begin position="220"/>
        <end position="239"/>
    </location>
</feature>
<dbReference type="AlphaFoldDB" id="A0A1I5C1G7"/>
<feature type="compositionally biased region" description="Basic and acidic residues" evidence="7">
    <location>
        <begin position="341"/>
        <end position="353"/>
    </location>
</feature>
<gene>
    <name evidence="10" type="ORF">SAMN05216386_1920</name>
</gene>
<dbReference type="STRING" id="1266925.GCA_000619905_02062"/>
<feature type="transmembrane region" description="Helical" evidence="8">
    <location>
        <begin position="99"/>
        <end position="120"/>
    </location>
</feature>
<accession>A0A1I5C1G7</accession>
<dbReference type="RefSeq" id="WP_074796966.1">
    <property type="nucleotide sequence ID" value="NZ_FOVJ01000003.1"/>
</dbReference>
<proteinExistence type="inferred from homology"/>
<feature type="domain" description="Peptidase S54 rhomboid" evidence="9">
    <location>
        <begin position="61"/>
        <end position="201"/>
    </location>
</feature>
<name>A0A1I5C1G7_9PROT</name>
<feature type="transmembrane region" description="Helical" evidence="8">
    <location>
        <begin position="20"/>
        <end position="43"/>
    </location>
</feature>
<evidence type="ECO:0000256" key="5">
    <source>
        <dbReference type="ARBA" id="ARBA00022989"/>
    </source>
</evidence>
<evidence type="ECO:0000313" key="11">
    <source>
        <dbReference type="Proteomes" id="UP000183107"/>
    </source>
</evidence>
<dbReference type="InterPro" id="IPR022764">
    <property type="entry name" value="Peptidase_S54_rhomboid_dom"/>
</dbReference>
<keyword evidence="10" id="KW-0645">Protease</keyword>
<dbReference type="EMBL" id="FOVJ01000003">
    <property type="protein sequence ID" value="SFN80828.1"/>
    <property type="molecule type" value="Genomic_DNA"/>
</dbReference>
<dbReference type="PANTHER" id="PTHR43731:SF14">
    <property type="entry name" value="PRESENILIN-ASSOCIATED RHOMBOID-LIKE PROTEIN, MITOCHONDRIAL"/>
    <property type="match status" value="1"/>
</dbReference>
<evidence type="ECO:0000259" key="9">
    <source>
        <dbReference type="Pfam" id="PF01694"/>
    </source>
</evidence>
<evidence type="ECO:0000256" key="2">
    <source>
        <dbReference type="ARBA" id="ARBA00009045"/>
    </source>
</evidence>
<dbReference type="OrthoDB" id="9778341at2"/>
<evidence type="ECO:0000256" key="3">
    <source>
        <dbReference type="ARBA" id="ARBA00022692"/>
    </source>
</evidence>
<evidence type="ECO:0000256" key="6">
    <source>
        <dbReference type="ARBA" id="ARBA00023136"/>
    </source>
</evidence>
<feature type="region of interest" description="Disordered" evidence="7">
    <location>
        <begin position="336"/>
        <end position="365"/>
    </location>
</feature>
<dbReference type="InterPro" id="IPR050925">
    <property type="entry name" value="Rhomboid_protease_S54"/>
</dbReference>
<feature type="transmembrane region" description="Helical" evidence="8">
    <location>
        <begin position="63"/>
        <end position="87"/>
    </location>
</feature>
<dbReference type="GO" id="GO:0006508">
    <property type="term" value="P:proteolysis"/>
    <property type="evidence" value="ECO:0007669"/>
    <property type="project" value="UniProtKB-KW"/>
</dbReference>
<keyword evidence="5 8" id="KW-1133">Transmembrane helix</keyword>
<comment type="subcellular location">
    <subcellularLocation>
        <location evidence="1">Membrane</location>
        <topology evidence="1">Multi-pass membrane protein</topology>
    </subcellularLocation>
</comment>
<evidence type="ECO:0000256" key="1">
    <source>
        <dbReference type="ARBA" id="ARBA00004141"/>
    </source>
</evidence>
<keyword evidence="4" id="KW-0378">Hydrolase</keyword>
<dbReference type="SUPFAM" id="SSF144091">
    <property type="entry name" value="Rhomboid-like"/>
    <property type="match status" value="1"/>
</dbReference>
<dbReference type="Pfam" id="PF01694">
    <property type="entry name" value="Rhomboid"/>
    <property type="match status" value="1"/>
</dbReference>
<organism evidence="10 11">
    <name type="scientific">Nitrosospira briensis</name>
    <dbReference type="NCBI Taxonomy" id="35799"/>
    <lineage>
        <taxon>Bacteria</taxon>
        <taxon>Pseudomonadati</taxon>
        <taxon>Pseudomonadota</taxon>
        <taxon>Betaproteobacteria</taxon>
        <taxon>Nitrosomonadales</taxon>
        <taxon>Nitrosomonadaceae</taxon>
        <taxon>Nitrosospira</taxon>
    </lineage>
</organism>
<dbReference type="InterPro" id="IPR035952">
    <property type="entry name" value="Rhomboid-like_sf"/>
</dbReference>
<sequence>MLPLHDLLHQQIPAVPVTKLLGVINLVVFAAMLAGGAGLWHSSNSVQLAWGANFGPATQDGEWWRLGSAMFLHFGVVHLALNLCALWDVGQLVERMYGHVRFACIYFASGLAGNLLSLVAHRGLAISGGASGAIFGICGALLVFMWRERGNLHPRDFRWFFWGAAGFAAVSLVLGLLITGIDNAAHIGGFAAGILGAMIFARPAEAGGRGSSRRLRRTRLLAGGAFALAIIILVTQIPVRTYRWSEEVLTRQEIGEFLRDDAAITRTWQNILDEGKQGGVSFDELAGRIDIAVGDRYEESFEQLSHLPPDPALPSAATVEMLRQYAERRRDASRALAEGLRANKPEQIRDALEMARQSRQLTPEP</sequence>
<feature type="transmembrane region" description="Helical" evidence="8">
    <location>
        <begin position="159"/>
        <end position="178"/>
    </location>
</feature>
<comment type="similarity">
    <text evidence="2">Belongs to the peptidase S54 family.</text>
</comment>
<dbReference type="GO" id="GO:0004252">
    <property type="term" value="F:serine-type endopeptidase activity"/>
    <property type="evidence" value="ECO:0007669"/>
    <property type="project" value="InterPro"/>
</dbReference>
<dbReference type="PANTHER" id="PTHR43731">
    <property type="entry name" value="RHOMBOID PROTEASE"/>
    <property type="match status" value="1"/>
</dbReference>
<keyword evidence="3 8" id="KW-0812">Transmembrane</keyword>